<dbReference type="PANTHER" id="PTHR35807:SF1">
    <property type="entry name" value="TRANSCRIPTIONAL REGULATOR REDD"/>
    <property type="match status" value="1"/>
</dbReference>
<dbReference type="Pfam" id="PF00486">
    <property type="entry name" value="Trans_reg_C"/>
    <property type="match status" value="1"/>
</dbReference>
<evidence type="ECO:0000256" key="4">
    <source>
        <dbReference type="ARBA" id="ARBA00023125"/>
    </source>
</evidence>
<dbReference type="InterPro" id="IPR036388">
    <property type="entry name" value="WH-like_DNA-bd_sf"/>
</dbReference>
<keyword evidence="5" id="KW-0804">Transcription</keyword>
<feature type="DNA-binding region" description="OmpR/PhoB-type" evidence="6">
    <location>
        <begin position="1"/>
        <end position="89"/>
    </location>
</feature>
<dbReference type="SMART" id="SM00028">
    <property type="entry name" value="TPR"/>
    <property type="match status" value="8"/>
</dbReference>
<dbReference type="CDD" id="cd15831">
    <property type="entry name" value="BTAD"/>
    <property type="match status" value="1"/>
</dbReference>
<dbReference type="SMART" id="SM00862">
    <property type="entry name" value="Trans_reg_C"/>
    <property type="match status" value="1"/>
</dbReference>
<dbReference type="Pfam" id="PF13432">
    <property type="entry name" value="TPR_16"/>
    <property type="match status" value="1"/>
</dbReference>
<dbReference type="SUPFAM" id="SSF46894">
    <property type="entry name" value="C-terminal effector domain of the bipartite response regulators"/>
    <property type="match status" value="1"/>
</dbReference>
<dbReference type="Pfam" id="PF03704">
    <property type="entry name" value="BTAD"/>
    <property type="match status" value="1"/>
</dbReference>
<dbReference type="Pfam" id="PF13424">
    <property type="entry name" value="TPR_12"/>
    <property type="match status" value="1"/>
</dbReference>
<dbReference type="Gene3D" id="3.40.50.300">
    <property type="entry name" value="P-loop containing nucleotide triphosphate hydrolases"/>
    <property type="match status" value="1"/>
</dbReference>
<keyword evidence="2" id="KW-0677">Repeat</keyword>
<dbReference type="Pfam" id="PF00931">
    <property type="entry name" value="NB-ARC"/>
    <property type="match status" value="1"/>
</dbReference>
<evidence type="ECO:0000256" key="2">
    <source>
        <dbReference type="ARBA" id="ARBA00022737"/>
    </source>
</evidence>
<dbReference type="Gene3D" id="1.10.8.430">
    <property type="entry name" value="Helical domain of apoptotic protease-activating factors"/>
    <property type="match status" value="1"/>
</dbReference>
<evidence type="ECO:0000313" key="8">
    <source>
        <dbReference type="EMBL" id="MFC7386949.1"/>
    </source>
</evidence>
<dbReference type="InterPro" id="IPR001867">
    <property type="entry name" value="OmpR/PhoB-type_DNA-bd"/>
</dbReference>
<evidence type="ECO:0000313" key="9">
    <source>
        <dbReference type="Proteomes" id="UP001596496"/>
    </source>
</evidence>
<keyword evidence="4 6" id="KW-0238">DNA-binding</keyword>
<dbReference type="Proteomes" id="UP001596496">
    <property type="component" value="Unassembled WGS sequence"/>
</dbReference>
<accession>A0ABW2PC36</accession>
<dbReference type="SUPFAM" id="SSF48452">
    <property type="entry name" value="TPR-like"/>
    <property type="match status" value="3"/>
</dbReference>
<evidence type="ECO:0000256" key="3">
    <source>
        <dbReference type="ARBA" id="ARBA00023015"/>
    </source>
</evidence>
<evidence type="ECO:0000256" key="1">
    <source>
        <dbReference type="ARBA" id="ARBA00005820"/>
    </source>
</evidence>
<keyword evidence="9" id="KW-1185">Reference proteome</keyword>
<dbReference type="InterPro" id="IPR005158">
    <property type="entry name" value="BTAD"/>
</dbReference>
<dbReference type="PRINTS" id="PR00364">
    <property type="entry name" value="DISEASERSIST"/>
</dbReference>
<evidence type="ECO:0000256" key="5">
    <source>
        <dbReference type="ARBA" id="ARBA00023163"/>
    </source>
</evidence>
<gene>
    <name evidence="8" type="ORF">ACFQSB_32390</name>
</gene>
<dbReference type="SUPFAM" id="SSF52540">
    <property type="entry name" value="P-loop containing nucleoside triphosphate hydrolases"/>
    <property type="match status" value="1"/>
</dbReference>
<comment type="caution">
    <text evidence="8">The sequence shown here is derived from an EMBL/GenBank/DDBJ whole genome shotgun (WGS) entry which is preliminary data.</text>
</comment>
<dbReference type="InterPro" id="IPR019734">
    <property type="entry name" value="TPR_rpt"/>
</dbReference>
<reference evidence="9" key="1">
    <citation type="journal article" date="2019" name="Int. J. Syst. Evol. Microbiol.">
        <title>The Global Catalogue of Microorganisms (GCM) 10K type strain sequencing project: providing services to taxonomists for standard genome sequencing and annotation.</title>
        <authorList>
            <consortium name="The Broad Institute Genomics Platform"/>
            <consortium name="The Broad Institute Genome Sequencing Center for Infectious Disease"/>
            <person name="Wu L."/>
            <person name="Ma J."/>
        </authorList>
    </citation>
    <scope>NUCLEOTIDE SEQUENCE [LARGE SCALE GENOMIC DNA]</scope>
    <source>
        <strain evidence="9">CECT 7649</strain>
    </source>
</reference>
<dbReference type="SMART" id="SM01043">
    <property type="entry name" value="BTAD"/>
    <property type="match status" value="1"/>
</dbReference>
<dbReference type="Gene3D" id="1.25.40.10">
    <property type="entry name" value="Tetratricopeptide repeat domain"/>
    <property type="match status" value="3"/>
</dbReference>
<keyword evidence="3" id="KW-0805">Transcription regulation</keyword>
<dbReference type="InterPro" id="IPR027417">
    <property type="entry name" value="P-loop_NTPase"/>
</dbReference>
<dbReference type="InterPro" id="IPR011990">
    <property type="entry name" value="TPR-like_helical_dom_sf"/>
</dbReference>
<dbReference type="PANTHER" id="PTHR35807">
    <property type="entry name" value="TRANSCRIPTIONAL REGULATOR REDD-RELATED"/>
    <property type="match status" value="1"/>
</dbReference>
<dbReference type="EMBL" id="JBHTCG010000032">
    <property type="protein sequence ID" value="MFC7386949.1"/>
    <property type="molecule type" value="Genomic_DNA"/>
</dbReference>
<feature type="domain" description="OmpR/PhoB-type" evidence="7">
    <location>
        <begin position="1"/>
        <end position="89"/>
    </location>
</feature>
<sequence length="1023" mass="110028">MTFGILGPVCVRVGGQQLGALSGKQSAVLASLLLSVNTTVSRDCLIASLWANPPSSAVPNLHTYVAQLRKALPTGTRLFTRGPGYLLQAGTEEVDLLTFDQEIRLARLEAERGEAEAAVERFERALALWRGQPAEGTPLEGDLLARVTEVEERRTQARLDYAEVKLVLGPRQEIIEDLRRLLAEQPLRERAWYLLILALARAGQRDKALDAYRRARDVLVAELGVEPGKDLQQLQAMVLGGDLPPTVPGPRAGGICQLPPDIADFVGRRGELSAAIKALRLGRGKATTSATAGTAGTAGTPTPATVPLCVISGQGGVGKTALAVHIAHHVRRDFPDGQLYINLRGGENRPTDPEEALGRFLRALGVDSATDPAGLDQRAELYRGTLANGRYLVVLDDAADEGQLYPLLPGTPGCAVLITSRHRLTALPAARTIDLPVMPSGEALELLRHLIGADRAAEAPSDADMLVRLCGGLPLAVRIAGAKLAARPHEGLDQLVIRLSDTRSRLDQLSHGSQAVRASLAVGYQGLTSPARRLFRLLGLLEASDFAAWAAAALLDIPHAEAEDLIGELVEVRLLDVAGRDPSGQARFRFHDLTRVYARECAEADEPENEQSAAVRRALGAWLALTRQAHVRLCGGDYRLLHGRSPLWSPGSEIVELHLRDPLAWVDAERAGVVAAVGQCASLGLDELCWELASSAMHLFETRCFYDEWRVTQQTALSCVRDAGNLRGEAAVLNGLGGLFLAQDENLRGGEVLEDSLRLFAKVGDWYGHALALVNMAELHRVEGRYPAALACYGEAADGLAEAGDRGSEIAVLRGIGQIHFNQGRHAAARPYIERAVEQAGSVGDVRARQFARILLGEIQLAQDEPAAAEQSFAQALTFFADLGFPRGTAYASLGLASAKLALRLFGDAEHLLGEALATYRSVDERLGEARVLFVWAELHRSRRRLDEAATVLETVVAICQGIPAPRRQGLALRALGDVRREAGDLAAAIGAWQKASTVLETISPSECEEIAVLLERHANQVH</sequence>
<proteinExistence type="inferred from homology"/>
<dbReference type="InterPro" id="IPR002182">
    <property type="entry name" value="NB-ARC"/>
</dbReference>
<protein>
    <submittedName>
        <fullName evidence="8">BTAD domain-containing putative transcriptional regulator</fullName>
    </submittedName>
</protein>
<dbReference type="InterPro" id="IPR016032">
    <property type="entry name" value="Sig_transdc_resp-reg_C-effctor"/>
</dbReference>
<comment type="similarity">
    <text evidence="1">Belongs to the AfsR/DnrI/RedD regulatory family.</text>
</comment>
<name>A0ABW2PC36_9ACTN</name>
<dbReference type="PROSITE" id="PS51755">
    <property type="entry name" value="OMPR_PHOB"/>
    <property type="match status" value="1"/>
</dbReference>
<organism evidence="8 9">
    <name type="scientific">Sphaerisporangium rhizosphaerae</name>
    <dbReference type="NCBI Taxonomy" id="2269375"/>
    <lineage>
        <taxon>Bacteria</taxon>
        <taxon>Bacillati</taxon>
        <taxon>Actinomycetota</taxon>
        <taxon>Actinomycetes</taxon>
        <taxon>Streptosporangiales</taxon>
        <taxon>Streptosporangiaceae</taxon>
        <taxon>Sphaerisporangium</taxon>
    </lineage>
</organism>
<dbReference type="Gene3D" id="1.10.10.10">
    <property type="entry name" value="Winged helix-like DNA-binding domain superfamily/Winged helix DNA-binding domain"/>
    <property type="match status" value="1"/>
</dbReference>
<evidence type="ECO:0000259" key="7">
    <source>
        <dbReference type="PROSITE" id="PS51755"/>
    </source>
</evidence>
<dbReference type="RefSeq" id="WP_380830688.1">
    <property type="nucleotide sequence ID" value="NZ_JBHTCG010000032.1"/>
</dbReference>
<dbReference type="InterPro" id="IPR051677">
    <property type="entry name" value="AfsR-DnrI-RedD_regulator"/>
</dbReference>
<evidence type="ECO:0000256" key="6">
    <source>
        <dbReference type="PROSITE-ProRule" id="PRU01091"/>
    </source>
</evidence>
<dbReference type="InterPro" id="IPR042197">
    <property type="entry name" value="Apaf_helical"/>
</dbReference>